<reference evidence="3" key="2">
    <citation type="submission" date="2020-09" db="EMBL/GenBank/DDBJ databases">
        <authorList>
            <person name="Sun Q."/>
            <person name="Ohkuma M."/>
        </authorList>
    </citation>
    <scope>NUCLEOTIDE SEQUENCE</scope>
    <source>
        <strain evidence="3">JCM 4335</strain>
    </source>
</reference>
<dbReference type="GO" id="GO:0004622">
    <property type="term" value="F:phosphatidylcholine lysophospholipase activity"/>
    <property type="evidence" value="ECO:0007669"/>
    <property type="project" value="TreeGrafter"/>
</dbReference>
<accession>A0A918AZV0</accession>
<comment type="caution">
    <text evidence="3">The sequence shown here is derived from an EMBL/GenBank/DDBJ whole genome shotgun (WGS) entry which is preliminary data.</text>
</comment>
<evidence type="ECO:0000313" key="3">
    <source>
        <dbReference type="EMBL" id="GGP97227.1"/>
    </source>
</evidence>
<proteinExistence type="predicted"/>
<dbReference type="AlphaFoldDB" id="A0A918AZV0"/>
<name>A0A918AZV0_9ACTN</name>
<sequence length="1130" mass="120439">MSFVARAERARPPSVHAGHRWTALGCVLALLAGLAAVIAVPTDAVALQRPQDIRVATQNMQQRALWNARIALLTGHHDVIALQEVPHGMVNGERVPLPPSSDAGNRLQLLTDRGGAGQLPALPPRVTEYRWNAGTAYRQREVYLYLLQTSGTQEPHNLPVGMITSQRAWNALDVHHANSRRNALVVLDDSHRMAYASFHANATPNNLGHEMVQQIANEVGALGQNGGQPWNWAVIGDFNRQPDTMANSTTIRNLGATVIFPRDAHGNPARTHTSPGAGTLDYMVTSAPQAHWHHAYAIGSTAWGDSGSDHFSVSFGGTLRAQAEPGEALLLENNAAGAAGILTGDPGGTPNGEVWGSRRNQTWRPVDHTLFEDGHVYFKLQNVATSTFMLSGSYGVVGDKPYLVDPALPAQAWLWRFDGDTIRNTSNQRLAMSGNDRNVGMHKPVPVDPDPSASWSIHTVDLDHLDTAGFPVDTDKPVYLVNRTTERSVREDTAAVEVVEGHLRDHMAGADDEKWVLRPSALPGSVYLINRRSGRCLSAETTLPLMFPVQSRTRPCPAAGSGPDAALTLSWHYVDGQVQNAHTGAVLGHAPTASPTLGTGLTVFPEHTTRFHLMPTGDTVPGLPGEPPPPHDELKKLAVMPLGDSITLGVGSGTRTGYRPALAQMLAQDAPDVRFVGSMQDADGTRHEGHSGWRIDQISANVERWMEQAKPNLVLLHIGTNDMNRDHQVDTAPQRLAGLIDQIHGSSPNTAIVVASLVPAADRTVQARVNAYNRAIPGIVADRARRGYRITQVSMSTLTVADLDDDLHPNDRGYLKMAGTFHGGVVTAARNKWIDENVTVKPAPPGTGSPTVTGDYRVDVDGDGRSDYLVVEDNGAVRAWTGSTAADGTVKWAAQGVIATGSAQWTGDQVRFADVGGDARADYLVLAPNGAVRAFVNEGGDGRGGWRDLGTIASGSTAWNSTQVRFADIGGDAKADYLVVSDRGAVRAFLHTTTVTGAVKWSDQGTVATGSDRWTAEDVRFADVGGDTKADYLIVAGNGAIQAYVNTTTADGTVAWDGRGYVASGSSQWTGDQVRFGDVTGDARADYLVLAPDGALTAYDNITGAGATADWKGLGVIATGTGSPAARVRI</sequence>
<dbReference type="InterPro" id="IPR013517">
    <property type="entry name" value="FG-GAP"/>
</dbReference>
<feature type="domain" description="SGNH hydrolase-type esterase" evidence="2">
    <location>
        <begin position="642"/>
        <end position="814"/>
    </location>
</feature>
<dbReference type="InterPro" id="IPR028994">
    <property type="entry name" value="Integrin_alpha_N"/>
</dbReference>
<dbReference type="RefSeq" id="WP_189530970.1">
    <property type="nucleotide sequence ID" value="NZ_BMSV01000002.1"/>
</dbReference>
<evidence type="ECO:0000256" key="1">
    <source>
        <dbReference type="ARBA" id="ARBA00022729"/>
    </source>
</evidence>
<dbReference type="CDD" id="cd01833">
    <property type="entry name" value="XynB_like"/>
    <property type="match status" value="1"/>
</dbReference>
<evidence type="ECO:0000313" key="4">
    <source>
        <dbReference type="Proteomes" id="UP000654123"/>
    </source>
</evidence>
<dbReference type="SUPFAM" id="SSF52266">
    <property type="entry name" value="SGNH hydrolase"/>
    <property type="match status" value="1"/>
</dbReference>
<dbReference type="Pfam" id="PF13472">
    <property type="entry name" value="Lipase_GDSL_2"/>
    <property type="match status" value="1"/>
</dbReference>
<dbReference type="Gene3D" id="3.60.10.10">
    <property type="entry name" value="Endonuclease/exonuclease/phosphatase"/>
    <property type="match status" value="1"/>
</dbReference>
<dbReference type="InterPro" id="IPR051532">
    <property type="entry name" value="Ester_Hydrolysis_Enzymes"/>
</dbReference>
<reference evidence="3" key="1">
    <citation type="journal article" date="2014" name="Int. J. Syst. Evol. Microbiol.">
        <title>Complete genome sequence of Corynebacterium casei LMG S-19264T (=DSM 44701T), isolated from a smear-ripened cheese.</title>
        <authorList>
            <consortium name="US DOE Joint Genome Institute (JGI-PGF)"/>
            <person name="Walter F."/>
            <person name="Albersmeier A."/>
            <person name="Kalinowski J."/>
            <person name="Ruckert C."/>
        </authorList>
    </citation>
    <scope>NUCLEOTIDE SEQUENCE</scope>
    <source>
        <strain evidence="3">JCM 4335</strain>
    </source>
</reference>
<protein>
    <recommendedName>
        <fullName evidence="2">SGNH hydrolase-type esterase domain-containing protein</fullName>
    </recommendedName>
</protein>
<evidence type="ECO:0000259" key="2">
    <source>
        <dbReference type="Pfam" id="PF13472"/>
    </source>
</evidence>
<keyword evidence="4" id="KW-1185">Reference proteome</keyword>
<dbReference type="InterPro" id="IPR013830">
    <property type="entry name" value="SGNH_hydro"/>
</dbReference>
<gene>
    <name evidence="3" type="ORF">GCM10010249_14550</name>
</gene>
<organism evidence="3 4">
    <name type="scientific">Streptomyces roseolilacinus</name>
    <dbReference type="NCBI Taxonomy" id="66904"/>
    <lineage>
        <taxon>Bacteria</taxon>
        <taxon>Bacillati</taxon>
        <taxon>Actinomycetota</taxon>
        <taxon>Actinomycetes</taxon>
        <taxon>Kitasatosporales</taxon>
        <taxon>Streptomycetaceae</taxon>
        <taxon>Streptomyces</taxon>
    </lineage>
</organism>
<dbReference type="PANTHER" id="PTHR30383">
    <property type="entry name" value="THIOESTERASE 1/PROTEASE 1/LYSOPHOSPHOLIPASE L1"/>
    <property type="match status" value="1"/>
</dbReference>
<dbReference type="Pfam" id="PF13517">
    <property type="entry name" value="FG-GAP_3"/>
    <property type="match status" value="1"/>
</dbReference>
<dbReference type="Proteomes" id="UP000654123">
    <property type="component" value="Unassembled WGS sequence"/>
</dbReference>
<dbReference type="SUPFAM" id="SSF69318">
    <property type="entry name" value="Integrin alpha N-terminal domain"/>
    <property type="match status" value="1"/>
</dbReference>
<dbReference type="InterPro" id="IPR036691">
    <property type="entry name" value="Endo/exonu/phosph_ase_sf"/>
</dbReference>
<keyword evidence="1" id="KW-0732">Signal</keyword>
<dbReference type="InterPro" id="IPR036514">
    <property type="entry name" value="SGNH_hydro_sf"/>
</dbReference>
<dbReference type="SUPFAM" id="SSF56219">
    <property type="entry name" value="DNase I-like"/>
    <property type="match status" value="1"/>
</dbReference>
<dbReference type="Gene3D" id="3.40.50.1110">
    <property type="entry name" value="SGNH hydrolase"/>
    <property type="match status" value="1"/>
</dbReference>
<dbReference type="PANTHER" id="PTHR30383:SF5">
    <property type="entry name" value="SGNH HYDROLASE-TYPE ESTERASE DOMAIN-CONTAINING PROTEIN"/>
    <property type="match status" value="1"/>
</dbReference>
<dbReference type="EMBL" id="BMSV01000002">
    <property type="protein sequence ID" value="GGP97227.1"/>
    <property type="molecule type" value="Genomic_DNA"/>
</dbReference>